<organism evidence="5 6">
    <name type="scientific">Neodothiora populina</name>
    <dbReference type="NCBI Taxonomy" id="2781224"/>
    <lineage>
        <taxon>Eukaryota</taxon>
        <taxon>Fungi</taxon>
        <taxon>Dikarya</taxon>
        <taxon>Ascomycota</taxon>
        <taxon>Pezizomycotina</taxon>
        <taxon>Dothideomycetes</taxon>
        <taxon>Dothideomycetidae</taxon>
        <taxon>Dothideales</taxon>
        <taxon>Dothioraceae</taxon>
        <taxon>Neodothiora</taxon>
    </lineage>
</organism>
<evidence type="ECO:0000256" key="3">
    <source>
        <dbReference type="SAM" id="MobiDB-lite"/>
    </source>
</evidence>
<evidence type="ECO:0000313" key="6">
    <source>
        <dbReference type="Proteomes" id="UP001562354"/>
    </source>
</evidence>
<feature type="compositionally biased region" description="Basic and acidic residues" evidence="3">
    <location>
        <begin position="409"/>
        <end position="420"/>
    </location>
</feature>
<dbReference type="PANTHER" id="PTHR23138">
    <property type="entry name" value="RAN BINDING PROTEIN"/>
    <property type="match status" value="1"/>
</dbReference>
<protein>
    <recommendedName>
        <fullName evidence="4">RanBD1 domain-containing protein</fullName>
    </recommendedName>
</protein>
<dbReference type="InterPro" id="IPR000156">
    <property type="entry name" value="Ran_bind_dom"/>
</dbReference>
<dbReference type="Gene3D" id="2.30.29.30">
    <property type="entry name" value="Pleckstrin-homology domain (PH domain)/Phosphotyrosine-binding domain (PTB)"/>
    <property type="match status" value="1"/>
</dbReference>
<feature type="compositionally biased region" description="Low complexity" evidence="3">
    <location>
        <begin position="37"/>
        <end position="46"/>
    </location>
</feature>
<dbReference type="Pfam" id="PF00638">
    <property type="entry name" value="Ran_BP1"/>
    <property type="match status" value="1"/>
</dbReference>
<proteinExistence type="predicted"/>
<feature type="compositionally biased region" description="Polar residues" evidence="3">
    <location>
        <begin position="222"/>
        <end position="247"/>
    </location>
</feature>
<dbReference type="PROSITE" id="PS50196">
    <property type="entry name" value="RANBD1"/>
    <property type="match status" value="1"/>
</dbReference>
<feature type="domain" description="RanBD1" evidence="4">
    <location>
        <begin position="428"/>
        <end position="543"/>
    </location>
</feature>
<dbReference type="InterPro" id="IPR045255">
    <property type="entry name" value="RanBP1-like"/>
</dbReference>
<feature type="compositionally biased region" description="Polar residues" evidence="3">
    <location>
        <begin position="133"/>
        <end position="151"/>
    </location>
</feature>
<keyword evidence="2" id="KW-0539">Nucleus</keyword>
<feature type="region of interest" description="Disordered" evidence="3">
    <location>
        <begin position="1"/>
        <end position="255"/>
    </location>
</feature>
<feature type="compositionally biased region" description="Low complexity" evidence="3">
    <location>
        <begin position="324"/>
        <end position="341"/>
    </location>
</feature>
<evidence type="ECO:0000256" key="2">
    <source>
        <dbReference type="ARBA" id="ARBA00023242"/>
    </source>
</evidence>
<evidence type="ECO:0000256" key="1">
    <source>
        <dbReference type="ARBA" id="ARBA00004123"/>
    </source>
</evidence>
<dbReference type="Proteomes" id="UP001562354">
    <property type="component" value="Unassembled WGS sequence"/>
</dbReference>
<reference evidence="5 6" key="1">
    <citation type="submission" date="2024-07" db="EMBL/GenBank/DDBJ databases">
        <title>Draft sequence of the Neodothiora populina.</title>
        <authorList>
            <person name="Drown D.D."/>
            <person name="Schuette U.S."/>
            <person name="Buechlein A.B."/>
            <person name="Rusch D.R."/>
            <person name="Winton L.W."/>
            <person name="Adams G.A."/>
        </authorList>
    </citation>
    <scope>NUCLEOTIDE SEQUENCE [LARGE SCALE GENOMIC DNA]</scope>
    <source>
        <strain evidence="5 6">CPC 39397</strain>
    </source>
</reference>
<feature type="compositionally biased region" description="Basic and acidic residues" evidence="3">
    <location>
        <begin position="9"/>
        <end position="23"/>
    </location>
</feature>
<feature type="compositionally biased region" description="Polar residues" evidence="3">
    <location>
        <begin position="206"/>
        <end position="215"/>
    </location>
</feature>
<keyword evidence="6" id="KW-1185">Reference proteome</keyword>
<feature type="region of interest" description="Disordered" evidence="3">
    <location>
        <begin position="381"/>
        <end position="420"/>
    </location>
</feature>
<feature type="region of interest" description="Disordered" evidence="3">
    <location>
        <begin position="275"/>
        <end position="310"/>
    </location>
</feature>
<feature type="compositionally biased region" description="Polar residues" evidence="3">
    <location>
        <begin position="68"/>
        <end position="83"/>
    </location>
</feature>
<comment type="caution">
    <text evidence="5">The sequence shown here is derived from an EMBL/GenBank/DDBJ whole genome shotgun (WGS) entry which is preliminary data.</text>
</comment>
<comment type="subcellular location">
    <subcellularLocation>
        <location evidence="1">Nucleus</location>
    </subcellularLocation>
</comment>
<dbReference type="SMART" id="SM00160">
    <property type="entry name" value="RanBD"/>
    <property type="match status" value="1"/>
</dbReference>
<dbReference type="RefSeq" id="XP_069198457.1">
    <property type="nucleotide sequence ID" value="XM_069341953.1"/>
</dbReference>
<gene>
    <name evidence="5" type="ORF">AAFC00_002612</name>
</gene>
<dbReference type="GeneID" id="95976314"/>
<feature type="compositionally biased region" description="Acidic residues" evidence="3">
    <location>
        <begin position="390"/>
        <end position="407"/>
    </location>
</feature>
<name>A0ABR3P912_9PEZI</name>
<accession>A0ABR3P912</accession>
<feature type="compositionally biased region" description="Polar residues" evidence="3">
    <location>
        <begin position="25"/>
        <end position="36"/>
    </location>
</feature>
<sequence length="561" mass="57653">MSSSPRAASDTENHEKPVREKLRNASISAASTLNTMAESTSETAAAPAIVDDDARDSAQPGTTPAADMTTSAPNDSSSAPSTDTKTRGRPSRKRSHEDIADESQEEPAPKTRHARKRSREAYDSDEPDHSQERTSLASGDNAAARSSSTANKRPATPADDEDASSLADKVASPRTKKSRPDEPVNGSEESAPASEGQTEDAKPTPADSTESSSFTKIPPTSGFANPSTASPFTALASNKSPTNGTTPSAFESSSFARLASSSTSGFASLAGNAPKLSSFASASPTPPPATAADSGKSEHDKPAAQTFGGALGASSPFTAAAIQGATPSPFGSAGASSFGQAGKTGFGSGLAGGFGGLGSSKLSSFASSATPAFAGSGALKAAKPFGAPADDGEGDEGPGGDAEEGGAGDEPKNDADNDEKDERFYEQDIETGEENETTEYTCRAKLYNFVKTEDGTKKEWKERGLGVVRLNVANPGPESGDTAPKARLVMRADGSHRVVLNTPVVKGVSFGTVQGEAPVGGYVYFMGSIDGSAKLELLQMKLRPQFALELYERIADLQKAM</sequence>
<evidence type="ECO:0000259" key="4">
    <source>
        <dbReference type="PROSITE" id="PS50196"/>
    </source>
</evidence>
<dbReference type="PANTHER" id="PTHR23138:SF142">
    <property type="entry name" value="RAN-BINDING PROTEIN 3B-RELATED"/>
    <property type="match status" value="1"/>
</dbReference>
<evidence type="ECO:0000313" key="5">
    <source>
        <dbReference type="EMBL" id="KAL1302181.1"/>
    </source>
</evidence>
<dbReference type="EMBL" id="JBFMKM010000012">
    <property type="protein sequence ID" value="KAL1302181.1"/>
    <property type="molecule type" value="Genomic_DNA"/>
</dbReference>
<dbReference type="InterPro" id="IPR011993">
    <property type="entry name" value="PH-like_dom_sf"/>
</dbReference>
<feature type="compositionally biased region" description="Basic and acidic residues" evidence="3">
    <location>
        <begin position="119"/>
        <end position="132"/>
    </location>
</feature>
<dbReference type="SUPFAM" id="SSF50729">
    <property type="entry name" value="PH domain-like"/>
    <property type="match status" value="1"/>
</dbReference>
<feature type="region of interest" description="Disordered" evidence="3">
    <location>
        <begin position="322"/>
        <end position="342"/>
    </location>
</feature>